<evidence type="ECO:0000256" key="3">
    <source>
        <dbReference type="ARBA" id="ARBA00022525"/>
    </source>
</evidence>
<feature type="domain" description="Granulins" evidence="6">
    <location>
        <begin position="515"/>
        <end position="528"/>
    </location>
</feature>
<dbReference type="Pfam" id="PF00396">
    <property type="entry name" value="Granulin"/>
    <property type="match status" value="15"/>
</dbReference>
<dbReference type="Proteomes" id="UP001239994">
    <property type="component" value="Unassembled WGS sequence"/>
</dbReference>
<dbReference type="InterPro" id="IPR039036">
    <property type="entry name" value="Granulin_fam"/>
</dbReference>
<evidence type="ECO:0000256" key="4">
    <source>
        <dbReference type="ARBA" id="ARBA00023157"/>
    </source>
</evidence>
<evidence type="ECO:0000256" key="5">
    <source>
        <dbReference type="SAM" id="SignalP"/>
    </source>
</evidence>
<feature type="domain" description="Granulins" evidence="6">
    <location>
        <begin position="179"/>
        <end position="192"/>
    </location>
</feature>
<evidence type="ECO:0000256" key="2">
    <source>
        <dbReference type="ARBA" id="ARBA00010093"/>
    </source>
</evidence>
<dbReference type="SMART" id="SM00277">
    <property type="entry name" value="GRAN"/>
    <property type="match status" value="15"/>
</dbReference>
<feature type="domain" description="Granulins" evidence="6">
    <location>
        <begin position="1182"/>
        <end position="1195"/>
    </location>
</feature>
<comment type="similarity">
    <text evidence="2">Belongs to the granulin family.</text>
</comment>
<name>A0AAD9DZ20_9TELE</name>
<dbReference type="PANTHER" id="PTHR12274">
    <property type="entry name" value="GRANULIN"/>
    <property type="match status" value="1"/>
</dbReference>
<evidence type="ECO:0000259" key="6">
    <source>
        <dbReference type="PROSITE" id="PS00799"/>
    </source>
</evidence>
<comment type="caution">
    <text evidence="7">The sequence shown here is derived from an EMBL/GenBank/DDBJ whole genome shotgun (WGS) entry which is preliminary data.</text>
</comment>
<dbReference type="SUPFAM" id="SSF57277">
    <property type="entry name" value="Granulin repeat"/>
    <property type="match status" value="13"/>
</dbReference>
<organism evidence="7 8">
    <name type="scientific">Electrophorus voltai</name>
    <dbReference type="NCBI Taxonomy" id="2609070"/>
    <lineage>
        <taxon>Eukaryota</taxon>
        <taxon>Metazoa</taxon>
        <taxon>Chordata</taxon>
        <taxon>Craniata</taxon>
        <taxon>Vertebrata</taxon>
        <taxon>Euteleostomi</taxon>
        <taxon>Actinopterygii</taxon>
        <taxon>Neopterygii</taxon>
        <taxon>Teleostei</taxon>
        <taxon>Ostariophysi</taxon>
        <taxon>Gymnotiformes</taxon>
        <taxon>Gymnotoidei</taxon>
        <taxon>Gymnotidae</taxon>
        <taxon>Electrophorus</taxon>
    </lineage>
</organism>
<feature type="domain" description="Granulins" evidence="6">
    <location>
        <begin position="767"/>
        <end position="780"/>
    </location>
</feature>
<keyword evidence="4" id="KW-1015">Disulfide bond</keyword>
<feature type="domain" description="Granulins" evidence="6">
    <location>
        <begin position="431"/>
        <end position="444"/>
    </location>
</feature>
<keyword evidence="5" id="KW-0732">Signal</keyword>
<accession>A0AAD9DZ20</accession>
<dbReference type="AlphaFoldDB" id="A0AAD9DZ20"/>
<evidence type="ECO:0000256" key="1">
    <source>
        <dbReference type="ARBA" id="ARBA00004613"/>
    </source>
</evidence>
<evidence type="ECO:0000313" key="8">
    <source>
        <dbReference type="Proteomes" id="UP001239994"/>
    </source>
</evidence>
<keyword evidence="3" id="KW-0964">Secreted</keyword>
<feature type="domain" description="Granulins" evidence="6">
    <location>
        <begin position="95"/>
        <end position="108"/>
    </location>
</feature>
<protein>
    <recommendedName>
        <fullName evidence="6">Granulins domain-containing protein</fullName>
    </recommendedName>
</protein>
<feature type="domain" description="Granulins" evidence="6">
    <location>
        <begin position="347"/>
        <end position="360"/>
    </location>
</feature>
<proteinExistence type="inferred from homology"/>
<feature type="domain" description="Granulins" evidence="6">
    <location>
        <begin position="599"/>
        <end position="612"/>
    </location>
</feature>
<evidence type="ECO:0000313" key="7">
    <source>
        <dbReference type="EMBL" id="KAK1798273.1"/>
    </source>
</evidence>
<dbReference type="Gene3D" id="2.10.25.160">
    <property type="entry name" value="Granulin"/>
    <property type="match status" value="15"/>
</dbReference>
<feature type="domain" description="Granulins" evidence="6">
    <location>
        <begin position="935"/>
        <end position="948"/>
    </location>
</feature>
<feature type="domain" description="Granulins" evidence="6">
    <location>
        <begin position="1106"/>
        <end position="1119"/>
    </location>
</feature>
<feature type="domain" description="Granulins" evidence="6">
    <location>
        <begin position="1019"/>
        <end position="1032"/>
    </location>
</feature>
<dbReference type="PANTHER" id="PTHR12274:SF8">
    <property type="entry name" value="GRANULIN-A ISOFORM X1"/>
    <property type="match status" value="1"/>
</dbReference>
<feature type="chain" id="PRO_5042261435" description="Granulins domain-containing protein" evidence="5">
    <location>
        <begin position="17"/>
        <end position="1225"/>
    </location>
</feature>
<feature type="domain" description="Granulins" evidence="6">
    <location>
        <begin position="683"/>
        <end position="696"/>
    </location>
</feature>
<feature type="domain" description="Granulins" evidence="6">
    <location>
        <begin position="851"/>
        <end position="864"/>
    </location>
</feature>
<dbReference type="GO" id="GO:0005576">
    <property type="term" value="C:extracellular region"/>
    <property type="evidence" value="ECO:0007669"/>
    <property type="project" value="UniProtKB-SubCell"/>
</dbReference>
<sequence>MLRLVLGLVLLTLVTGSKCPNEDLCGEQQTCCQIPPGEYTCCPFYQGECCEDHLHCCPEGMLCQMTESKCSNTTHTLPWAERRSTTAGLPKAVCCEDFIHCCPQGKKCNLAAQTCDDASGSVPWLKKEPTRPIKGQKVPETKGSDVPCNDTVACLDGTTCCKTAQGDWACCPIPKAVCCKDFIHCCPQGKKCNLAAQTCDDASGSVPWLKKEPTRPIKGQKVPETKGSDVPCNDTVACLDGSTCCKTAQGDWACCPIPKAVCCENFIHCCPQGKKCNLAAQTCDDASGSVPWLKKEPTRPIRGQKVPETKGSDVPCNDTVACLDGTTCCKTAQGDWACCPLPQAVCCEDFIHCCPQGKKCNLAAQTCDDASGSVPWLKKELTRPIKGQKVPESKGSDVPCNDTVACLDGSTCCKTAEGDWACCPIPKAVCCEDFIHCCPQGKKCNLAAQTCDDPLGFVPWLKKEPTRPIRGQKVPEAKGSDVPCNDTVACLDGTTCCKTAQGDWACCPLPQAVCCEDFIHCCPQGKKCNLAAQTCDDASGSVPWLKKELTRPIKGQKVPESKGSDVPCNDTVACLDGSTCCKTAEGDWACCPIPKAVCCEDFIHCCPQGKKCNLAAQTCDDPLGFVPWLKKEPTRPIRGQKVPEAKGSDVPCNDTVACLDGTTCCKTAQGDWACCPLPQAVCCEDFIHCCPQGTKCNLAAQTCDNASGSVPWLKKEPTRPIRGQKVPEAKGSDVPCNDTVACLDGTTCCKTAQGDWACCPLPQAVCCEDFIHCCPQGKKCNLAAQTCDDASGSVPWLKKEPTRPIKGQKVPESKGSDVPCNDTVACLDGTTCCKTAQGDWACCPLPQAVCCEDFIHCCPQGTKCNLAAQTCDDASGSVPWLKKEPTRPIRGQKVPETKGSDVPCNDTVACLDGTTCCKTAQGDWACCPLPQAVCCEDFIHCCPQGKKCNLAAQTCDDASGSVPWLKKEPTRPIKGQKVPETKGSDVPCNDTVACLDGSTCCKTAEGDWACCPIPKAVCCEDFIHCCPQGKNCNLAAQTCDDPLGSVPWLKKESTHPRQDWKPLGKGHNSSGDIPCDSSHSCPDSTTCCKDVDANWKCCPFPQAICCSDGEHCCPPGYSCDVDSGSCVKTIWQETETVPLNYIHSLQNDIQCDDEFSCKDTETCCKTSQTTWACCPVLKAVCCSDMEHCCPAGYTCVEGGQCAQTTDFSWDNWQVFFSKKKQVVVL</sequence>
<dbReference type="InterPro" id="IPR037277">
    <property type="entry name" value="Granulin_sf"/>
</dbReference>
<feature type="domain" description="Granulins" evidence="6">
    <location>
        <begin position="50"/>
        <end position="63"/>
    </location>
</feature>
<dbReference type="InterPro" id="IPR000118">
    <property type="entry name" value="Granulin"/>
</dbReference>
<reference evidence="7" key="1">
    <citation type="submission" date="2023-03" db="EMBL/GenBank/DDBJ databases">
        <title>Electrophorus voltai genome.</title>
        <authorList>
            <person name="Bian C."/>
        </authorList>
    </citation>
    <scope>NUCLEOTIDE SEQUENCE</scope>
    <source>
        <strain evidence="7">CB-2022</strain>
        <tissue evidence="7">Muscle</tissue>
    </source>
</reference>
<comment type="subcellular location">
    <subcellularLocation>
        <location evidence="1">Secreted</location>
    </subcellularLocation>
</comment>
<dbReference type="PROSITE" id="PS00799">
    <property type="entry name" value="GRANULINS"/>
    <property type="match status" value="14"/>
</dbReference>
<gene>
    <name evidence="7" type="ORF">P4O66_007728</name>
</gene>
<keyword evidence="8" id="KW-1185">Reference proteome</keyword>
<feature type="signal peptide" evidence="5">
    <location>
        <begin position="1"/>
        <end position="16"/>
    </location>
</feature>
<dbReference type="EMBL" id="JAROKS010000012">
    <property type="protein sequence ID" value="KAK1798273.1"/>
    <property type="molecule type" value="Genomic_DNA"/>
</dbReference>